<organism evidence="2 3">
    <name type="scientific">Iphiclides podalirius</name>
    <name type="common">scarce swallowtail</name>
    <dbReference type="NCBI Taxonomy" id="110791"/>
    <lineage>
        <taxon>Eukaryota</taxon>
        <taxon>Metazoa</taxon>
        <taxon>Ecdysozoa</taxon>
        <taxon>Arthropoda</taxon>
        <taxon>Hexapoda</taxon>
        <taxon>Insecta</taxon>
        <taxon>Pterygota</taxon>
        <taxon>Neoptera</taxon>
        <taxon>Endopterygota</taxon>
        <taxon>Lepidoptera</taxon>
        <taxon>Glossata</taxon>
        <taxon>Ditrysia</taxon>
        <taxon>Papilionoidea</taxon>
        <taxon>Papilionidae</taxon>
        <taxon>Papilioninae</taxon>
        <taxon>Iphiclides</taxon>
    </lineage>
</organism>
<protein>
    <submittedName>
        <fullName evidence="2">Uncharacterized protein</fullName>
    </submittedName>
</protein>
<sequence length="148" mass="15477">MLDGCLCAASLDSGDLGAAAPAALGCRGAPTKRPPLKLVPAECSGSGHGRTIKKSPVYVPTASAHVKPNPGDCQIPNPRYGDPRADLFRTKPPSAVCVHLSGAGVPLYSSRRFPCAQLAGPLSVWAGFCAFYYLCTMYYYVIACAVDV</sequence>
<dbReference type="EMBL" id="OW152833">
    <property type="protein sequence ID" value="CAH2054091.1"/>
    <property type="molecule type" value="Genomic_DNA"/>
</dbReference>
<keyword evidence="1" id="KW-0472">Membrane</keyword>
<gene>
    <name evidence="2" type="ORF">IPOD504_LOCUS8478</name>
</gene>
<evidence type="ECO:0000256" key="1">
    <source>
        <dbReference type="SAM" id="Phobius"/>
    </source>
</evidence>
<keyword evidence="1" id="KW-1133">Transmembrane helix</keyword>
<evidence type="ECO:0000313" key="3">
    <source>
        <dbReference type="Proteomes" id="UP000837857"/>
    </source>
</evidence>
<keyword evidence="1" id="KW-0812">Transmembrane</keyword>
<reference evidence="2" key="1">
    <citation type="submission" date="2022-03" db="EMBL/GenBank/DDBJ databases">
        <authorList>
            <person name="Martin H S."/>
        </authorList>
    </citation>
    <scope>NUCLEOTIDE SEQUENCE</scope>
</reference>
<feature type="transmembrane region" description="Helical" evidence="1">
    <location>
        <begin position="118"/>
        <end position="141"/>
    </location>
</feature>
<proteinExistence type="predicted"/>
<feature type="non-terminal residue" evidence="2">
    <location>
        <position position="1"/>
    </location>
</feature>
<keyword evidence="3" id="KW-1185">Reference proteome</keyword>
<evidence type="ECO:0000313" key="2">
    <source>
        <dbReference type="EMBL" id="CAH2054091.1"/>
    </source>
</evidence>
<dbReference type="Proteomes" id="UP000837857">
    <property type="component" value="Chromosome 21"/>
</dbReference>
<name>A0ABN8IBV3_9NEOP</name>
<accession>A0ABN8IBV3</accession>